<organism evidence="3 4">
    <name type="scientific">Hwangdonia lutea</name>
    <dbReference type="NCBI Taxonomy" id="3075823"/>
    <lineage>
        <taxon>Bacteria</taxon>
        <taxon>Pseudomonadati</taxon>
        <taxon>Bacteroidota</taxon>
        <taxon>Flavobacteriia</taxon>
        <taxon>Flavobacteriales</taxon>
        <taxon>Flavobacteriaceae</taxon>
        <taxon>Hwangdonia</taxon>
    </lineage>
</organism>
<gene>
    <name evidence="3" type="ORF">RNZ46_01925</name>
</gene>
<feature type="transmembrane region" description="Helical" evidence="2">
    <location>
        <begin position="27"/>
        <end position="44"/>
    </location>
</feature>
<feature type="compositionally biased region" description="Acidic residues" evidence="1">
    <location>
        <begin position="54"/>
        <end position="66"/>
    </location>
</feature>
<evidence type="ECO:0000256" key="2">
    <source>
        <dbReference type="SAM" id="Phobius"/>
    </source>
</evidence>
<dbReference type="KEGG" id="hws:RNZ46_01925"/>
<evidence type="ECO:0000313" key="4">
    <source>
        <dbReference type="Proteomes" id="UP001302486"/>
    </source>
</evidence>
<dbReference type="AlphaFoldDB" id="A0AA97EP81"/>
<name>A0AA97EP81_9FLAO</name>
<dbReference type="Proteomes" id="UP001302486">
    <property type="component" value="Chromosome"/>
</dbReference>
<feature type="region of interest" description="Disordered" evidence="1">
    <location>
        <begin position="47"/>
        <end position="66"/>
    </location>
</feature>
<evidence type="ECO:0000313" key="3">
    <source>
        <dbReference type="EMBL" id="WOD44030.1"/>
    </source>
</evidence>
<accession>A0AA97EP81</accession>
<protein>
    <submittedName>
        <fullName evidence="3">Uncharacterized protein</fullName>
    </submittedName>
</protein>
<evidence type="ECO:0000256" key="1">
    <source>
        <dbReference type="SAM" id="MobiDB-lite"/>
    </source>
</evidence>
<dbReference type="RefSeq" id="WP_316983706.1">
    <property type="nucleotide sequence ID" value="NZ_CP136521.1"/>
</dbReference>
<feature type="transmembrane region" description="Helical" evidence="2">
    <location>
        <begin position="5"/>
        <end position="21"/>
    </location>
</feature>
<keyword evidence="4" id="KW-1185">Reference proteome</keyword>
<dbReference type="EMBL" id="CP136521">
    <property type="protein sequence ID" value="WOD44030.1"/>
    <property type="molecule type" value="Genomic_DNA"/>
</dbReference>
<reference evidence="4" key="1">
    <citation type="submission" date="2024-06" db="EMBL/GenBank/DDBJ databases">
        <title>Hwangdonia haimaensis gen. nov., sp. nov., a member of the family Flavobacteriaceae isolated from the haima cold seep.</title>
        <authorList>
            <person name="Li J."/>
        </authorList>
    </citation>
    <scope>NUCLEOTIDE SEQUENCE [LARGE SCALE GENOMIC DNA]</scope>
    <source>
        <strain evidence="4">SCSIO 19198</strain>
    </source>
</reference>
<keyword evidence="2" id="KW-0472">Membrane</keyword>
<proteinExistence type="predicted"/>
<keyword evidence="2" id="KW-1133">Transmembrane helix</keyword>
<sequence>MKYFNYILIVLGAIIAIYSKAGAEQNQYVLIGGIMVLMIGIYRISRGIPSKNTDDEDVVNTNKEDE</sequence>
<keyword evidence="2" id="KW-0812">Transmembrane</keyword>